<organism evidence="7 8">
    <name type="scientific">Scopulibacillus darangshiensis</name>
    <dbReference type="NCBI Taxonomy" id="442528"/>
    <lineage>
        <taxon>Bacteria</taxon>
        <taxon>Bacillati</taxon>
        <taxon>Bacillota</taxon>
        <taxon>Bacilli</taxon>
        <taxon>Bacillales</taxon>
        <taxon>Sporolactobacillaceae</taxon>
        <taxon>Scopulibacillus</taxon>
    </lineage>
</organism>
<keyword evidence="8" id="KW-1185">Reference proteome</keyword>
<dbReference type="InterPro" id="IPR010445">
    <property type="entry name" value="LapA_dom"/>
</dbReference>
<sequence length="111" mass="12540">MKGQWGLILALIFILIIAIFSVINVDPVSVNYLFGTAEWPLILVIISSVILGALFVGSIGMVKIYRLQRALKKAQNENESSEPNIDQHIPENFEIEESNEQTQVSRRSRKK</sequence>
<dbReference type="GO" id="GO:0005886">
    <property type="term" value="C:plasma membrane"/>
    <property type="evidence" value="ECO:0007669"/>
    <property type="project" value="InterPro"/>
</dbReference>
<evidence type="ECO:0000313" key="8">
    <source>
        <dbReference type="Proteomes" id="UP000295416"/>
    </source>
</evidence>
<keyword evidence="4 5" id="KW-0472">Membrane</keyword>
<evidence type="ECO:0000256" key="1">
    <source>
        <dbReference type="ARBA" id="ARBA00022475"/>
    </source>
</evidence>
<comment type="caution">
    <text evidence="7">The sequence shown here is derived from an EMBL/GenBank/DDBJ whole genome shotgun (WGS) entry which is preliminary data.</text>
</comment>
<evidence type="ECO:0000256" key="5">
    <source>
        <dbReference type="SAM" id="Phobius"/>
    </source>
</evidence>
<dbReference type="Proteomes" id="UP000295416">
    <property type="component" value="Unassembled WGS sequence"/>
</dbReference>
<dbReference type="Pfam" id="PF06305">
    <property type="entry name" value="LapA_dom"/>
    <property type="match status" value="1"/>
</dbReference>
<dbReference type="PANTHER" id="PTHR41335:SF1">
    <property type="entry name" value="MEMBRANE PROTEIN"/>
    <property type="match status" value="1"/>
</dbReference>
<dbReference type="RefSeq" id="WP_132742766.1">
    <property type="nucleotide sequence ID" value="NZ_SLXK01000001.1"/>
</dbReference>
<feature type="transmembrane region" description="Helical" evidence="5">
    <location>
        <begin position="37"/>
        <end position="62"/>
    </location>
</feature>
<evidence type="ECO:0000256" key="4">
    <source>
        <dbReference type="ARBA" id="ARBA00023136"/>
    </source>
</evidence>
<keyword evidence="1" id="KW-1003">Cell membrane</keyword>
<feature type="transmembrane region" description="Helical" evidence="5">
    <location>
        <begin position="7"/>
        <end position="25"/>
    </location>
</feature>
<evidence type="ECO:0000256" key="3">
    <source>
        <dbReference type="ARBA" id="ARBA00022989"/>
    </source>
</evidence>
<name>A0A4R2PBA9_9BACL</name>
<protein>
    <submittedName>
        <fullName evidence="7">Putative integral membrane protein</fullName>
    </submittedName>
</protein>
<dbReference type="PANTHER" id="PTHR41335">
    <property type="entry name" value="MEMBRANE PROTEIN-RELATED"/>
    <property type="match status" value="1"/>
</dbReference>
<proteinExistence type="predicted"/>
<feature type="domain" description="Lipopolysaccharide assembly protein A" evidence="6">
    <location>
        <begin position="24"/>
        <end position="82"/>
    </location>
</feature>
<evidence type="ECO:0000256" key="2">
    <source>
        <dbReference type="ARBA" id="ARBA00022692"/>
    </source>
</evidence>
<dbReference type="AlphaFoldDB" id="A0A4R2PBA9"/>
<keyword evidence="3 5" id="KW-1133">Transmembrane helix</keyword>
<dbReference type="OrthoDB" id="2990728at2"/>
<keyword evidence="2 5" id="KW-0812">Transmembrane</keyword>
<dbReference type="EMBL" id="SLXK01000001">
    <property type="protein sequence ID" value="TCP32267.1"/>
    <property type="molecule type" value="Genomic_DNA"/>
</dbReference>
<evidence type="ECO:0000313" key="7">
    <source>
        <dbReference type="EMBL" id="TCP32267.1"/>
    </source>
</evidence>
<accession>A0A4R2PBA9</accession>
<reference evidence="7 8" key="1">
    <citation type="submission" date="2019-03" db="EMBL/GenBank/DDBJ databases">
        <title>Genomic Encyclopedia of Type Strains, Phase IV (KMG-IV): sequencing the most valuable type-strain genomes for metagenomic binning, comparative biology and taxonomic classification.</title>
        <authorList>
            <person name="Goeker M."/>
        </authorList>
    </citation>
    <scope>NUCLEOTIDE SEQUENCE [LARGE SCALE GENOMIC DNA]</scope>
    <source>
        <strain evidence="7 8">DSM 19377</strain>
    </source>
</reference>
<gene>
    <name evidence="7" type="ORF">EV207_101245</name>
</gene>
<evidence type="ECO:0000259" key="6">
    <source>
        <dbReference type="Pfam" id="PF06305"/>
    </source>
</evidence>